<reference evidence="3" key="1">
    <citation type="submission" date="2023-06" db="EMBL/GenBank/DDBJ databases">
        <title>Genome-scale phylogeny and comparative genomics of the fungal order Sordariales.</title>
        <authorList>
            <consortium name="Lawrence Berkeley National Laboratory"/>
            <person name="Hensen N."/>
            <person name="Bonometti L."/>
            <person name="Westerberg I."/>
            <person name="Brannstrom I.O."/>
            <person name="Guillou S."/>
            <person name="Cros-Aarteil S."/>
            <person name="Calhoun S."/>
            <person name="Haridas S."/>
            <person name="Kuo A."/>
            <person name="Mondo S."/>
            <person name="Pangilinan J."/>
            <person name="Riley R."/>
            <person name="LaButti K."/>
            <person name="Andreopoulos B."/>
            <person name="Lipzen A."/>
            <person name="Chen C."/>
            <person name="Yanf M."/>
            <person name="Daum C."/>
            <person name="Ng V."/>
            <person name="Clum A."/>
            <person name="Steindorff A."/>
            <person name="Ohm R."/>
            <person name="Martin F."/>
            <person name="Silar P."/>
            <person name="Natvig D."/>
            <person name="Lalanne C."/>
            <person name="Gautier V."/>
            <person name="Ament-velasquez S.L."/>
            <person name="Kruys A."/>
            <person name="Hutchinson M.I."/>
            <person name="Powell A.J."/>
            <person name="Barry K."/>
            <person name="Miller A.N."/>
            <person name="Grigoriev I.V."/>
            <person name="Debuchy R."/>
            <person name="Gladieux P."/>
            <person name="Thoren M.H."/>
            <person name="Johannesson H."/>
        </authorList>
    </citation>
    <scope>NUCLEOTIDE SEQUENCE</scope>
    <source>
        <strain evidence="3">SMH3391-2</strain>
    </source>
</reference>
<dbReference type="Proteomes" id="UP001174934">
    <property type="component" value="Unassembled WGS sequence"/>
</dbReference>
<feature type="compositionally biased region" description="Low complexity" evidence="1">
    <location>
        <begin position="284"/>
        <end position="296"/>
    </location>
</feature>
<accession>A0AA39X0A3</accession>
<dbReference type="PANTHER" id="PTHR46370">
    <property type="entry name" value="GPALPP MOTIFS-CONTAINING PROTEIN 1"/>
    <property type="match status" value="1"/>
</dbReference>
<feature type="compositionally biased region" description="Basic and acidic residues" evidence="1">
    <location>
        <begin position="345"/>
        <end position="356"/>
    </location>
</feature>
<evidence type="ECO:0000259" key="2">
    <source>
        <dbReference type="Pfam" id="PF12572"/>
    </source>
</evidence>
<feature type="compositionally biased region" description="Basic and acidic residues" evidence="1">
    <location>
        <begin position="193"/>
        <end position="205"/>
    </location>
</feature>
<dbReference type="InterPro" id="IPR022226">
    <property type="entry name" value="DUF3752"/>
</dbReference>
<sequence length="387" mass="40797">MRSIGPQLPPHLQKRKRTPEDEAKQTSPPPKLPRREEDLEDGGSIGPKLPASAQIGPSIGPQLPPSIGPSLPSDYAPRDQSKSTSSKGGAQTAHSVAKTKDAKPKRAIGPTRPPPPPTNEDEISLDADSDSDKRVMGPAPPPANLAERPTTGPHSDSDSDDDDDDDNWGPALPSATASRSSGPTLPSGFASHADQEPAALKRDDWMTAPPTDSSYRAPDPTKLKSRKFASGPRAAGAASDKPGGISSIWTETPEEKLRRLTNAVLGREDPSASSGPSVGAQGFRSGTSAAAAAASRSVDEARVRSYTEQTRGRSLVEEHQAAKAAGKTKKAGDVGGQEADEDDDPSKRAFDREKDMAIGGRLNNSTRRELLTRAADFGGRFQKGNYL</sequence>
<dbReference type="AlphaFoldDB" id="A0AA39X0A3"/>
<dbReference type="Pfam" id="PF12572">
    <property type="entry name" value="DUF3752"/>
    <property type="match status" value="1"/>
</dbReference>
<organism evidence="3 4">
    <name type="scientific">Bombardia bombarda</name>
    <dbReference type="NCBI Taxonomy" id="252184"/>
    <lineage>
        <taxon>Eukaryota</taxon>
        <taxon>Fungi</taxon>
        <taxon>Dikarya</taxon>
        <taxon>Ascomycota</taxon>
        <taxon>Pezizomycotina</taxon>
        <taxon>Sordariomycetes</taxon>
        <taxon>Sordariomycetidae</taxon>
        <taxon>Sordariales</taxon>
        <taxon>Lasiosphaeriaceae</taxon>
        <taxon>Bombardia</taxon>
    </lineage>
</organism>
<dbReference type="PANTHER" id="PTHR46370:SF1">
    <property type="entry name" value="GPALPP MOTIFS-CONTAINING PROTEIN 1"/>
    <property type="match status" value="1"/>
</dbReference>
<name>A0AA39X0A3_9PEZI</name>
<feature type="region of interest" description="Disordered" evidence="1">
    <location>
        <begin position="1"/>
        <end position="361"/>
    </location>
</feature>
<feature type="domain" description="DUF3752" evidence="2">
    <location>
        <begin position="209"/>
        <end position="382"/>
    </location>
</feature>
<dbReference type="InterPro" id="IPR046331">
    <property type="entry name" value="GPAM1-like"/>
</dbReference>
<dbReference type="EMBL" id="JAULSR010000003">
    <property type="protein sequence ID" value="KAK0624627.1"/>
    <property type="molecule type" value="Genomic_DNA"/>
</dbReference>
<feature type="compositionally biased region" description="Polar residues" evidence="1">
    <location>
        <begin position="175"/>
        <end position="184"/>
    </location>
</feature>
<evidence type="ECO:0000313" key="3">
    <source>
        <dbReference type="EMBL" id="KAK0624627.1"/>
    </source>
</evidence>
<keyword evidence="4" id="KW-1185">Reference proteome</keyword>
<protein>
    <recommendedName>
        <fullName evidence="2">DUF3752 domain-containing protein</fullName>
    </recommendedName>
</protein>
<feature type="compositionally biased region" description="Polar residues" evidence="1">
    <location>
        <begin position="82"/>
        <end position="94"/>
    </location>
</feature>
<evidence type="ECO:0000256" key="1">
    <source>
        <dbReference type="SAM" id="MobiDB-lite"/>
    </source>
</evidence>
<feature type="compositionally biased region" description="Acidic residues" evidence="1">
    <location>
        <begin position="158"/>
        <end position="167"/>
    </location>
</feature>
<feature type="compositionally biased region" description="Acidic residues" evidence="1">
    <location>
        <begin position="119"/>
        <end position="129"/>
    </location>
</feature>
<gene>
    <name evidence="3" type="ORF">B0T17DRAFT_530638</name>
</gene>
<comment type="caution">
    <text evidence="3">The sequence shown here is derived from an EMBL/GenBank/DDBJ whole genome shotgun (WGS) entry which is preliminary data.</text>
</comment>
<feature type="compositionally biased region" description="Basic and acidic residues" evidence="1">
    <location>
        <begin position="297"/>
        <end position="321"/>
    </location>
</feature>
<evidence type="ECO:0000313" key="4">
    <source>
        <dbReference type="Proteomes" id="UP001174934"/>
    </source>
</evidence>
<proteinExistence type="predicted"/>